<evidence type="ECO:0000259" key="1">
    <source>
        <dbReference type="Pfam" id="PF08818"/>
    </source>
</evidence>
<comment type="caution">
    <text evidence="2">The sequence shown here is derived from an EMBL/GenBank/DDBJ whole genome shotgun (WGS) entry which is preliminary data.</text>
</comment>
<evidence type="ECO:0000313" key="2">
    <source>
        <dbReference type="EMBL" id="EFQ84317.1"/>
    </source>
</evidence>
<keyword evidence="3" id="KW-1185">Reference proteome</keyword>
<dbReference type="AlphaFoldDB" id="E2S947"/>
<dbReference type="SUPFAM" id="SSF159888">
    <property type="entry name" value="YdhG-like"/>
    <property type="match status" value="1"/>
</dbReference>
<accession>E2S947</accession>
<feature type="domain" description="YdhG-like" evidence="1">
    <location>
        <begin position="31"/>
        <end position="118"/>
    </location>
</feature>
<organism evidence="2 3">
    <name type="scientific">Aeromicrobium marinum DSM 15272</name>
    <dbReference type="NCBI Taxonomy" id="585531"/>
    <lineage>
        <taxon>Bacteria</taxon>
        <taxon>Bacillati</taxon>
        <taxon>Actinomycetota</taxon>
        <taxon>Actinomycetes</taxon>
        <taxon>Propionibacteriales</taxon>
        <taxon>Nocardioidaceae</taxon>
        <taxon>Aeromicrobium</taxon>
    </lineage>
</organism>
<dbReference type="OrthoDB" id="3236524at2"/>
<protein>
    <recommendedName>
        <fullName evidence="1">YdhG-like domain-containing protein</fullName>
    </recommendedName>
</protein>
<proteinExistence type="predicted"/>
<dbReference type="EMBL" id="ACLF03000003">
    <property type="protein sequence ID" value="EFQ84317.1"/>
    <property type="molecule type" value="Genomic_DNA"/>
</dbReference>
<dbReference type="HOGENOM" id="CLU_128703_3_0_11"/>
<dbReference type="InterPro" id="IPR014922">
    <property type="entry name" value="YdhG-like"/>
</dbReference>
<gene>
    <name evidence="2" type="ORF">HMPREF0063_11033</name>
</gene>
<name>E2S947_9ACTN</name>
<sequence>MDTDRNDDGPPAPETVEDYITAMPSYDVAPRLVQMRATLRAALPDAEEVLSHGLPAYRQHGVVVVQFSGHDDWTALHVFPPGPVLTRFAEALQPHAVARTAIRFSLDEPLPTALVHDIAVFRLGEAAAYAARKRERR</sequence>
<dbReference type="RefSeq" id="WP_007078055.1">
    <property type="nucleotide sequence ID" value="NZ_CM001024.1"/>
</dbReference>
<dbReference type="Proteomes" id="UP000003111">
    <property type="component" value="Unassembled WGS sequence"/>
</dbReference>
<dbReference type="eggNOG" id="COG5646">
    <property type="taxonomic scope" value="Bacteria"/>
</dbReference>
<evidence type="ECO:0000313" key="3">
    <source>
        <dbReference type="Proteomes" id="UP000003111"/>
    </source>
</evidence>
<reference evidence="2" key="1">
    <citation type="submission" date="2010-08" db="EMBL/GenBank/DDBJ databases">
        <authorList>
            <person name="Muzny D."/>
            <person name="Qin X."/>
            <person name="Buhay C."/>
            <person name="Dugan-Rocha S."/>
            <person name="Ding Y."/>
            <person name="Chen G."/>
            <person name="Hawes A."/>
            <person name="Holder M."/>
            <person name="Jhangiani S."/>
            <person name="Johnson A."/>
            <person name="Khan Z."/>
            <person name="Li Z."/>
            <person name="Liu W."/>
            <person name="Liu X."/>
            <person name="Perez L."/>
            <person name="Shen H."/>
            <person name="Wang Q."/>
            <person name="Watt J."/>
            <person name="Xi L."/>
            <person name="Xin Y."/>
            <person name="Zhou J."/>
            <person name="Deng J."/>
            <person name="Jiang H."/>
            <person name="Liu Y."/>
            <person name="Qu J."/>
            <person name="Song X.-Z."/>
            <person name="Zhang L."/>
            <person name="Villasana D."/>
            <person name="Johnson A."/>
            <person name="Liu J."/>
            <person name="Liyanage D."/>
            <person name="Lorensuhewa L."/>
            <person name="Robinson T."/>
            <person name="Song A."/>
            <person name="Song B.-B."/>
            <person name="Dinh H."/>
            <person name="Thornton R."/>
            <person name="Coyle M."/>
            <person name="Francisco L."/>
            <person name="Jackson L."/>
            <person name="Javaid M."/>
            <person name="Korchina V."/>
            <person name="Kovar C."/>
            <person name="Mata R."/>
            <person name="Mathew T."/>
            <person name="Ngo R."/>
            <person name="Nguyen L."/>
            <person name="Nguyen N."/>
            <person name="Okwuonu G."/>
            <person name="Ongeri F."/>
            <person name="Pham C."/>
            <person name="Simmons D."/>
            <person name="Wilczek-Boney K."/>
            <person name="Hale W."/>
            <person name="Jakkamsetti A."/>
            <person name="Pham P."/>
            <person name="Ruth R."/>
            <person name="San Lucas F."/>
            <person name="Warren J."/>
            <person name="Zhang J."/>
            <person name="Zhao Z."/>
            <person name="Zhou C."/>
            <person name="Zhu D."/>
            <person name="Lee S."/>
            <person name="Bess C."/>
            <person name="Blankenburg K."/>
            <person name="Forbes L."/>
            <person name="Fu Q."/>
            <person name="Gubbala S."/>
            <person name="Hirani K."/>
            <person name="Jayaseelan J.C."/>
            <person name="Lara F."/>
            <person name="Munidasa M."/>
            <person name="Palculict T."/>
            <person name="Patil S."/>
            <person name="Pu L.-L."/>
            <person name="Saada N."/>
            <person name="Tang L."/>
            <person name="Weissenberger G."/>
            <person name="Zhu Y."/>
            <person name="Hemphill L."/>
            <person name="Shang Y."/>
            <person name="Youmans B."/>
            <person name="Ayvaz T."/>
            <person name="Ross M."/>
            <person name="Santibanez J."/>
            <person name="Aqrawi P."/>
            <person name="Gross S."/>
            <person name="Joshi V."/>
            <person name="Fowler G."/>
            <person name="Nazareth L."/>
            <person name="Reid J."/>
            <person name="Worley K."/>
            <person name="Petrosino J."/>
            <person name="Highlander S."/>
            <person name="Gibbs R."/>
        </authorList>
    </citation>
    <scope>NUCLEOTIDE SEQUENCE [LARGE SCALE GENOMIC DNA]</scope>
    <source>
        <strain evidence="2">DSM 15272</strain>
    </source>
</reference>
<dbReference type="Pfam" id="PF08818">
    <property type="entry name" value="DUF1801"/>
    <property type="match status" value="1"/>
</dbReference>
<dbReference type="Gene3D" id="3.90.1150.200">
    <property type="match status" value="1"/>
</dbReference>